<gene>
    <name evidence="3" type="ORF">FGL98_14485</name>
</gene>
<dbReference type="EMBL" id="VCQV01000020">
    <property type="protein sequence ID" value="TWP35317.1"/>
    <property type="molecule type" value="Genomic_DNA"/>
</dbReference>
<keyword evidence="3" id="KW-0808">Transferase</keyword>
<dbReference type="InterPro" id="IPR002575">
    <property type="entry name" value="Aminoglycoside_PTrfase"/>
</dbReference>
<proteinExistence type="predicted"/>
<dbReference type="Gene3D" id="3.90.1200.10">
    <property type="match status" value="1"/>
</dbReference>
<comment type="caution">
    <text evidence="3">The sequence shown here is derived from an EMBL/GenBank/DDBJ whole genome shotgun (WGS) entry which is preliminary data.</text>
</comment>
<feature type="compositionally biased region" description="Acidic residues" evidence="1">
    <location>
        <begin position="338"/>
        <end position="353"/>
    </location>
</feature>
<feature type="compositionally biased region" description="Low complexity" evidence="1">
    <location>
        <begin position="316"/>
        <end position="326"/>
    </location>
</feature>
<dbReference type="OrthoDB" id="3239865at2"/>
<evidence type="ECO:0000256" key="1">
    <source>
        <dbReference type="SAM" id="MobiDB-lite"/>
    </source>
</evidence>
<accession>A0A563DYM1</accession>
<keyword evidence="4" id="KW-1185">Reference proteome</keyword>
<dbReference type="SUPFAM" id="SSF56112">
    <property type="entry name" value="Protein kinase-like (PK-like)"/>
    <property type="match status" value="1"/>
</dbReference>
<feature type="compositionally biased region" description="Low complexity" evidence="1">
    <location>
        <begin position="396"/>
        <end position="410"/>
    </location>
</feature>
<feature type="domain" description="Aminoglycoside phosphotransferase" evidence="2">
    <location>
        <begin position="33"/>
        <end position="248"/>
    </location>
</feature>
<dbReference type="RefSeq" id="WP_146317640.1">
    <property type="nucleotide sequence ID" value="NZ_VCQV01000020.1"/>
</dbReference>
<feature type="compositionally biased region" description="Basic and acidic residues" evidence="1">
    <location>
        <begin position="327"/>
        <end position="337"/>
    </location>
</feature>
<organism evidence="3 4">
    <name type="scientific">Leekyejoonella antrihumi</name>
    <dbReference type="NCBI Taxonomy" id="1660198"/>
    <lineage>
        <taxon>Bacteria</taxon>
        <taxon>Bacillati</taxon>
        <taxon>Actinomycetota</taxon>
        <taxon>Actinomycetes</taxon>
        <taxon>Micrococcales</taxon>
        <taxon>Dermacoccaceae</taxon>
        <taxon>Leekyejoonella</taxon>
    </lineage>
</organism>
<dbReference type="Pfam" id="PF01636">
    <property type="entry name" value="APH"/>
    <property type="match status" value="1"/>
</dbReference>
<evidence type="ECO:0000259" key="2">
    <source>
        <dbReference type="Pfam" id="PF01636"/>
    </source>
</evidence>
<feature type="compositionally biased region" description="Acidic residues" evidence="1">
    <location>
        <begin position="384"/>
        <end position="395"/>
    </location>
</feature>
<dbReference type="Proteomes" id="UP000320244">
    <property type="component" value="Unassembled WGS sequence"/>
</dbReference>
<name>A0A563DYM1_9MICO</name>
<feature type="region of interest" description="Disordered" evidence="1">
    <location>
        <begin position="293"/>
        <end position="420"/>
    </location>
</feature>
<evidence type="ECO:0000313" key="4">
    <source>
        <dbReference type="Proteomes" id="UP000320244"/>
    </source>
</evidence>
<dbReference type="GO" id="GO:0016740">
    <property type="term" value="F:transferase activity"/>
    <property type="evidence" value="ECO:0007669"/>
    <property type="project" value="UniProtKB-KW"/>
</dbReference>
<dbReference type="InterPro" id="IPR011009">
    <property type="entry name" value="Kinase-like_dom_sf"/>
</dbReference>
<sequence>MLRRPLVLAALAHSAVPRLHPVSVHGTTTRPGAHYQVALVVTDDDRTWDVKVALSAAAGAALEQSDALTRLLAKRLPYAVPRLEGLTVTSDGDTVAVLPHLPGEATTWRTLEAGGALARSVGKALAALHDIDPRVVEESGLPTYDADAYRARKLAGLDRAAITGHVPAGLLGRWERALEEVTLWKFATCTTHGPLESADVLVDGGVTAIIGWEHAGVSDPAEDFAPLSVLAPSGAFDTVIESYAGARRDAPDPHLSRRIRLAAELQRVTALMDAVAADDDELVHRRAAALRRLDEETEGDEGLLPSTPGRRRPRPGDAAQQDPVDPADIRVVDLHDTGDEDETVEIPLPDEEDPANRSNAPGSEKSERVARTPQPSKKPSPPDETADDAEDDDQAAPDATASSDADPQSPNASRPDEGRD</sequence>
<reference evidence="3 4" key="2">
    <citation type="submission" date="2019-08" db="EMBL/GenBank/DDBJ databases">
        <title>Jejuicoccus antrihumi gen. nov., sp. nov., a new member of the family Dermacoccaceae isolated from a cave.</title>
        <authorList>
            <person name="Schumann P."/>
            <person name="Kim I.S."/>
        </authorList>
    </citation>
    <scope>NUCLEOTIDE SEQUENCE [LARGE SCALE GENOMIC DNA]</scope>
    <source>
        <strain evidence="3 4">C5-26</strain>
    </source>
</reference>
<reference evidence="3 4" key="1">
    <citation type="submission" date="2019-05" db="EMBL/GenBank/DDBJ databases">
        <authorList>
            <person name="Lee S.D."/>
        </authorList>
    </citation>
    <scope>NUCLEOTIDE SEQUENCE [LARGE SCALE GENOMIC DNA]</scope>
    <source>
        <strain evidence="3 4">C5-26</strain>
    </source>
</reference>
<evidence type="ECO:0000313" key="3">
    <source>
        <dbReference type="EMBL" id="TWP35317.1"/>
    </source>
</evidence>
<dbReference type="AlphaFoldDB" id="A0A563DYM1"/>
<protein>
    <submittedName>
        <fullName evidence="3">Aminoglycoside phosphotransferase</fullName>
    </submittedName>
</protein>